<organism evidence="2 3">
    <name type="scientific">Brassicogethes aeneus</name>
    <name type="common">Rape pollen beetle</name>
    <name type="synonym">Meligethes aeneus</name>
    <dbReference type="NCBI Taxonomy" id="1431903"/>
    <lineage>
        <taxon>Eukaryota</taxon>
        <taxon>Metazoa</taxon>
        <taxon>Ecdysozoa</taxon>
        <taxon>Arthropoda</taxon>
        <taxon>Hexapoda</taxon>
        <taxon>Insecta</taxon>
        <taxon>Pterygota</taxon>
        <taxon>Neoptera</taxon>
        <taxon>Endopterygota</taxon>
        <taxon>Coleoptera</taxon>
        <taxon>Polyphaga</taxon>
        <taxon>Cucujiformia</taxon>
        <taxon>Nitidulidae</taxon>
        <taxon>Meligethinae</taxon>
        <taxon>Brassicogethes</taxon>
    </lineage>
</organism>
<feature type="compositionally biased region" description="Basic and acidic residues" evidence="1">
    <location>
        <begin position="16"/>
        <end position="28"/>
    </location>
</feature>
<evidence type="ECO:0000313" key="2">
    <source>
        <dbReference type="EMBL" id="CAH0561697.1"/>
    </source>
</evidence>
<keyword evidence="3" id="KW-1185">Reference proteome</keyword>
<dbReference type="EMBL" id="OV121139">
    <property type="protein sequence ID" value="CAH0561697.1"/>
    <property type="molecule type" value="Genomic_DNA"/>
</dbReference>
<feature type="compositionally biased region" description="Low complexity" evidence="1">
    <location>
        <begin position="31"/>
        <end position="59"/>
    </location>
</feature>
<dbReference type="AlphaFoldDB" id="A0A9P0FN59"/>
<evidence type="ECO:0000313" key="3">
    <source>
        <dbReference type="Proteomes" id="UP001154078"/>
    </source>
</evidence>
<proteinExistence type="predicted"/>
<sequence length="146" mass="16117">MEGFMKNWLRRPYNAKEIDKEKNIHDPGAKSTTAETTDATVSVTDADASNSLASESESGSVDEAVVVLNTITQKRIKSKKGEINAVYIPPDVDELTDEENIDEDLLVNENGFVGGDIAGSFEIHINDDDFYDSSDNETIDKKRQNC</sequence>
<dbReference type="Proteomes" id="UP001154078">
    <property type="component" value="Chromosome 8"/>
</dbReference>
<protein>
    <submittedName>
        <fullName evidence="2">Uncharacterized protein</fullName>
    </submittedName>
</protein>
<name>A0A9P0FN59_BRAAE</name>
<feature type="region of interest" description="Disordered" evidence="1">
    <location>
        <begin position="16"/>
        <end position="59"/>
    </location>
</feature>
<evidence type="ECO:0000256" key="1">
    <source>
        <dbReference type="SAM" id="MobiDB-lite"/>
    </source>
</evidence>
<reference evidence="2" key="1">
    <citation type="submission" date="2021-12" db="EMBL/GenBank/DDBJ databases">
        <authorList>
            <person name="King R."/>
        </authorList>
    </citation>
    <scope>NUCLEOTIDE SEQUENCE</scope>
</reference>
<gene>
    <name evidence="2" type="ORF">MELIAE_LOCUS11035</name>
</gene>
<dbReference type="OrthoDB" id="6781202at2759"/>
<accession>A0A9P0FN59</accession>